<organism evidence="2 3">
    <name type="scientific">Pseudocercospora fijiensis (strain CIRAD86)</name>
    <name type="common">Black leaf streak disease fungus</name>
    <name type="synonym">Mycosphaerella fijiensis</name>
    <dbReference type="NCBI Taxonomy" id="383855"/>
    <lineage>
        <taxon>Eukaryota</taxon>
        <taxon>Fungi</taxon>
        <taxon>Dikarya</taxon>
        <taxon>Ascomycota</taxon>
        <taxon>Pezizomycotina</taxon>
        <taxon>Dothideomycetes</taxon>
        <taxon>Dothideomycetidae</taxon>
        <taxon>Mycosphaerellales</taxon>
        <taxon>Mycosphaerellaceae</taxon>
        <taxon>Pseudocercospora</taxon>
    </lineage>
</organism>
<dbReference type="HOGENOM" id="CLU_1074110_0_0_1"/>
<evidence type="ECO:0000313" key="2">
    <source>
        <dbReference type="EMBL" id="EME80330.1"/>
    </source>
</evidence>
<proteinExistence type="predicted"/>
<accession>M2YRJ6</accession>
<dbReference type="AlphaFoldDB" id="M2YRJ6"/>
<dbReference type="InterPro" id="IPR009057">
    <property type="entry name" value="Homeodomain-like_sf"/>
</dbReference>
<sequence length="259" mass="30121">MLAQNRSSEEIAEAFPERPFRSLLDKRLKLRKGTASPSSRRLWSEDEKQRLVHLKLQSTPWLALMQQFPGRSRDSLRSKWRELSSSQLRKDTRVPRLSSYSEQEDALMEKCMEKGMHWKKIAADYFPNRSPTAISARIVSIKEGREWSADFKWTAEIDRRLAKLYDEEGLSFPDIGKILGCPAYAARARHFDRNRGKRRGKGIWGREETQKLLAWIQAGLPVVDIVKAFPERTFESVHSKACKLRRHHGIQSSRTRRSS</sequence>
<dbReference type="GeneID" id="19337586"/>
<feature type="domain" description="Myb-like" evidence="1">
    <location>
        <begin position="35"/>
        <end position="84"/>
    </location>
</feature>
<dbReference type="KEGG" id="pfj:MYCFIDRAFT_212032"/>
<dbReference type="OrthoDB" id="2143914at2759"/>
<protein>
    <recommendedName>
        <fullName evidence="1">Myb-like domain-containing protein</fullName>
    </recommendedName>
</protein>
<dbReference type="RefSeq" id="XP_007929301.1">
    <property type="nucleotide sequence ID" value="XM_007931110.1"/>
</dbReference>
<dbReference type="PROSITE" id="PS50090">
    <property type="entry name" value="MYB_LIKE"/>
    <property type="match status" value="1"/>
</dbReference>
<name>M2YRJ6_PSEFD</name>
<dbReference type="Proteomes" id="UP000016932">
    <property type="component" value="Unassembled WGS sequence"/>
</dbReference>
<dbReference type="CDD" id="cd00167">
    <property type="entry name" value="SANT"/>
    <property type="match status" value="1"/>
</dbReference>
<evidence type="ECO:0000313" key="3">
    <source>
        <dbReference type="Proteomes" id="UP000016932"/>
    </source>
</evidence>
<dbReference type="VEuPathDB" id="FungiDB:MYCFIDRAFT_212032"/>
<dbReference type="EMBL" id="KB446561">
    <property type="protein sequence ID" value="EME80330.1"/>
    <property type="molecule type" value="Genomic_DNA"/>
</dbReference>
<reference evidence="2 3" key="1">
    <citation type="journal article" date="2012" name="PLoS Pathog.">
        <title>Diverse lifestyles and strategies of plant pathogenesis encoded in the genomes of eighteen Dothideomycetes fungi.</title>
        <authorList>
            <person name="Ohm R.A."/>
            <person name="Feau N."/>
            <person name="Henrissat B."/>
            <person name="Schoch C.L."/>
            <person name="Horwitz B.A."/>
            <person name="Barry K.W."/>
            <person name="Condon B.J."/>
            <person name="Copeland A.C."/>
            <person name="Dhillon B."/>
            <person name="Glaser F."/>
            <person name="Hesse C.N."/>
            <person name="Kosti I."/>
            <person name="LaButti K."/>
            <person name="Lindquist E.A."/>
            <person name="Lucas S."/>
            <person name="Salamov A.A."/>
            <person name="Bradshaw R.E."/>
            <person name="Ciuffetti L."/>
            <person name="Hamelin R.C."/>
            <person name="Kema G.H.J."/>
            <person name="Lawrence C."/>
            <person name="Scott J.A."/>
            <person name="Spatafora J.W."/>
            <person name="Turgeon B.G."/>
            <person name="de Wit P.J.G.M."/>
            <person name="Zhong S."/>
            <person name="Goodwin S.B."/>
            <person name="Grigoriev I.V."/>
        </authorList>
    </citation>
    <scope>NUCLEOTIDE SEQUENCE [LARGE SCALE GENOMIC DNA]</scope>
    <source>
        <strain evidence="2 3">CIRAD86</strain>
    </source>
</reference>
<dbReference type="InterPro" id="IPR001005">
    <property type="entry name" value="SANT/Myb"/>
</dbReference>
<keyword evidence="3" id="KW-1185">Reference proteome</keyword>
<dbReference type="SUPFAM" id="SSF46689">
    <property type="entry name" value="Homeodomain-like"/>
    <property type="match status" value="1"/>
</dbReference>
<evidence type="ECO:0000259" key="1">
    <source>
        <dbReference type="PROSITE" id="PS50090"/>
    </source>
</evidence>
<gene>
    <name evidence="2" type="ORF">MYCFIDRAFT_212032</name>
</gene>